<dbReference type="Gene3D" id="3.30.200.20">
    <property type="entry name" value="Phosphorylase Kinase, domain 1"/>
    <property type="match status" value="1"/>
</dbReference>
<protein>
    <recommendedName>
        <fullName evidence="16">Protein kinase domain-containing protein</fullName>
    </recommendedName>
</protein>
<dbReference type="InterPro" id="IPR000719">
    <property type="entry name" value="Prot_kinase_dom"/>
</dbReference>
<feature type="domain" description="Protein kinase" evidence="16">
    <location>
        <begin position="195"/>
        <end position="397"/>
    </location>
</feature>
<dbReference type="InterPro" id="IPR032675">
    <property type="entry name" value="LRR_dom_sf"/>
</dbReference>
<evidence type="ECO:0000313" key="18">
    <source>
        <dbReference type="Proteomes" id="UP000006729"/>
    </source>
</evidence>
<dbReference type="InParanoid" id="A0A2K1X9V9"/>
<dbReference type="GO" id="GO:0016020">
    <property type="term" value="C:membrane"/>
    <property type="evidence" value="ECO:0007669"/>
    <property type="project" value="UniProtKB-SubCell"/>
</dbReference>
<evidence type="ECO:0000259" key="16">
    <source>
        <dbReference type="PROSITE" id="PS50011"/>
    </source>
</evidence>
<dbReference type="PANTHER" id="PTHR27008:SF398">
    <property type="entry name" value="PROTEIN KINASE DOMAIN-CONTAINING PROTEIN"/>
    <property type="match status" value="1"/>
</dbReference>
<dbReference type="Pfam" id="PF00560">
    <property type="entry name" value="LRR_1"/>
    <property type="match status" value="2"/>
</dbReference>
<comment type="similarity">
    <text evidence="14">Belongs to the protein kinase superfamily.</text>
</comment>
<dbReference type="SUPFAM" id="SSF56112">
    <property type="entry name" value="Protein kinase-like (PK-like)"/>
    <property type="match status" value="1"/>
</dbReference>
<evidence type="ECO:0000256" key="9">
    <source>
        <dbReference type="ARBA" id="ARBA00022840"/>
    </source>
</evidence>
<accession>A0A2K1X9V9</accession>
<dbReference type="PROSITE" id="PS00107">
    <property type="entry name" value="PROTEIN_KINASE_ATP"/>
    <property type="match status" value="1"/>
</dbReference>
<dbReference type="STRING" id="3694.A0A2K1X9V9"/>
<keyword evidence="2" id="KW-0433">Leucine-rich repeat</keyword>
<dbReference type="Proteomes" id="UP000006729">
    <property type="component" value="Chromosome 16"/>
</dbReference>
<feature type="transmembrane region" description="Helical" evidence="15">
    <location>
        <begin position="198"/>
        <end position="220"/>
    </location>
</feature>
<evidence type="ECO:0000256" key="13">
    <source>
        <dbReference type="PROSITE-ProRule" id="PRU10141"/>
    </source>
</evidence>
<comment type="subcellular location">
    <subcellularLocation>
        <location evidence="1">Membrane</location>
    </subcellularLocation>
</comment>
<keyword evidence="14" id="KW-0723">Serine/threonine-protein kinase</keyword>
<keyword evidence="3" id="KW-0808">Transferase</keyword>
<dbReference type="SUPFAM" id="SSF52058">
    <property type="entry name" value="L domain-like"/>
    <property type="match status" value="1"/>
</dbReference>
<dbReference type="InterPro" id="IPR001611">
    <property type="entry name" value="Leu-rich_rpt"/>
</dbReference>
<evidence type="ECO:0000256" key="3">
    <source>
        <dbReference type="ARBA" id="ARBA00022679"/>
    </source>
</evidence>
<evidence type="ECO:0000256" key="14">
    <source>
        <dbReference type="RuleBase" id="RU000304"/>
    </source>
</evidence>
<dbReference type="Gene3D" id="3.80.10.10">
    <property type="entry name" value="Ribonuclease Inhibitor"/>
    <property type="match status" value="1"/>
</dbReference>
<dbReference type="Gene3D" id="1.10.510.10">
    <property type="entry name" value="Transferase(Phosphotransferase) domain 1"/>
    <property type="match status" value="2"/>
</dbReference>
<dbReference type="PROSITE" id="PS00108">
    <property type="entry name" value="PROTEIN_KINASE_ST"/>
    <property type="match status" value="1"/>
</dbReference>
<keyword evidence="8" id="KW-0418">Kinase</keyword>
<feature type="binding site" evidence="13">
    <location>
        <position position="285"/>
    </location>
    <ligand>
        <name>ATP</name>
        <dbReference type="ChEBI" id="CHEBI:30616"/>
    </ligand>
</feature>
<keyword evidence="10 15" id="KW-1133">Transmembrane helix</keyword>
<evidence type="ECO:0000256" key="10">
    <source>
        <dbReference type="ARBA" id="ARBA00022989"/>
    </source>
</evidence>
<keyword evidence="18" id="KW-1185">Reference proteome</keyword>
<dbReference type="PROSITE" id="PS50011">
    <property type="entry name" value="PROTEIN_KINASE_DOM"/>
    <property type="match status" value="1"/>
</dbReference>
<keyword evidence="12" id="KW-0325">Glycoprotein</keyword>
<keyword evidence="5" id="KW-0732">Signal</keyword>
<dbReference type="GO" id="GO:0004674">
    <property type="term" value="F:protein serine/threonine kinase activity"/>
    <property type="evidence" value="ECO:0007669"/>
    <property type="project" value="UniProtKB-KW"/>
</dbReference>
<evidence type="ECO:0000256" key="8">
    <source>
        <dbReference type="ARBA" id="ARBA00022777"/>
    </source>
</evidence>
<dbReference type="InterPro" id="IPR008271">
    <property type="entry name" value="Ser/Thr_kinase_AS"/>
</dbReference>
<organism evidence="17 18">
    <name type="scientific">Populus trichocarpa</name>
    <name type="common">Western balsam poplar</name>
    <name type="synonym">Populus balsamifera subsp. trichocarpa</name>
    <dbReference type="NCBI Taxonomy" id="3694"/>
    <lineage>
        <taxon>Eukaryota</taxon>
        <taxon>Viridiplantae</taxon>
        <taxon>Streptophyta</taxon>
        <taxon>Embryophyta</taxon>
        <taxon>Tracheophyta</taxon>
        <taxon>Spermatophyta</taxon>
        <taxon>Magnoliopsida</taxon>
        <taxon>eudicotyledons</taxon>
        <taxon>Gunneridae</taxon>
        <taxon>Pentapetalae</taxon>
        <taxon>rosids</taxon>
        <taxon>fabids</taxon>
        <taxon>Malpighiales</taxon>
        <taxon>Salicaceae</taxon>
        <taxon>Saliceae</taxon>
        <taxon>Populus</taxon>
    </lineage>
</organism>
<dbReference type="SMART" id="SM00220">
    <property type="entry name" value="S_TKc"/>
    <property type="match status" value="1"/>
</dbReference>
<keyword evidence="4 15" id="KW-0812">Transmembrane</keyword>
<dbReference type="AlphaFoldDB" id="A0A2K1X9V9"/>
<dbReference type="InterPro" id="IPR017441">
    <property type="entry name" value="Protein_kinase_ATP_BS"/>
</dbReference>
<dbReference type="Pfam" id="PF00069">
    <property type="entry name" value="Pkinase"/>
    <property type="match status" value="1"/>
</dbReference>
<evidence type="ECO:0000256" key="11">
    <source>
        <dbReference type="ARBA" id="ARBA00023136"/>
    </source>
</evidence>
<dbReference type="Pfam" id="PF13855">
    <property type="entry name" value="LRR_8"/>
    <property type="match status" value="1"/>
</dbReference>
<keyword evidence="9 13" id="KW-0067">ATP-binding</keyword>
<name>A0A2K1X9V9_POPTR</name>
<proteinExistence type="inferred from homology"/>
<dbReference type="InterPro" id="IPR011009">
    <property type="entry name" value="Kinase-like_dom_sf"/>
</dbReference>
<keyword evidence="7 13" id="KW-0547">Nucleotide-binding</keyword>
<dbReference type="EMBL" id="CM009305">
    <property type="protein sequence ID" value="PNS97570.1"/>
    <property type="molecule type" value="Genomic_DNA"/>
</dbReference>
<evidence type="ECO:0000256" key="6">
    <source>
        <dbReference type="ARBA" id="ARBA00022737"/>
    </source>
</evidence>
<reference evidence="17 18" key="1">
    <citation type="journal article" date="2006" name="Science">
        <title>The genome of black cottonwood, Populus trichocarpa (Torr. &amp; Gray).</title>
        <authorList>
            <person name="Tuskan G.A."/>
            <person name="Difazio S."/>
            <person name="Jansson S."/>
            <person name="Bohlmann J."/>
            <person name="Grigoriev I."/>
            <person name="Hellsten U."/>
            <person name="Putnam N."/>
            <person name="Ralph S."/>
            <person name="Rombauts S."/>
            <person name="Salamov A."/>
            <person name="Schein J."/>
            <person name="Sterck L."/>
            <person name="Aerts A."/>
            <person name="Bhalerao R.R."/>
            <person name="Bhalerao R.P."/>
            <person name="Blaudez D."/>
            <person name="Boerjan W."/>
            <person name="Brun A."/>
            <person name="Brunner A."/>
            <person name="Busov V."/>
            <person name="Campbell M."/>
            <person name="Carlson J."/>
            <person name="Chalot M."/>
            <person name="Chapman J."/>
            <person name="Chen G.L."/>
            <person name="Cooper D."/>
            <person name="Coutinho P.M."/>
            <person name="Couturier J."/>
            <person name="Covert S."/>
            <person name="Cronk Q."/>
            <person name="Cunningham R."/>
            <person name="Davis J."/>
            <person name="Degroeve S."/>
            <person name="Dejardin A."/>
            <person name="Depamphilis C."/>
            <person name="Detter J."/>
            <person name="Dirks B."/>
            <person name="Dubchak I."/>
            <person name="Duplessis S."/>
            <person name="Ehlting J."/>
            <person name="Ellis B."/>
            <person name="Gendler K."/>
            <person name="Goodstein D."/>
            <person name="Gribskov M."/>
            <person name="Grimwood J."/>
            <person name="Groover A."/>
            <person name="Gunter L."/>
            <person name="Hamberger B."/>
            <person name="Heinze B."/>
            <person name="Helariutta Y."/>
            <person name="Henrissat B."/>
            <person name="Holligan D."/>
            <person name="Holt R."/>
            <person name="Huang W."/>
            <person name="Islam-Faridi N."/>
            <person name="Jones S."/>
            <person name="Jones-Rhoades M."/>
            <person name="Jorgensen R."/>
            <person name="Joshi C."/>
            <person name="Kangasjarvi J."/>
            <person name="Karlsson J."/>
            <person name="Kelleher C."/>
            <person name="Kirkpatrick R."/>
            <person name="Kirst M."/>
            <person name="Kohler A."/>
            <person name="Kalluri U."/>
            <person name="Larimer F."/>
            <person name="Leebens-Mack J."/>
            <person name="Leple J.C."/>
            <person name="Locascio P."/>
            <person name="Lou Y."/>
            <person name="Lucas S."/>
            <person name="Martin F."/>
            <person name="Montanini B."/>
            <person name="Napoli C."/>
            <person name="Nelson D.R."/>
            <person name="Nelson C."/>
            <person name="Nieminen K."/>
            <person name="Nilsson O."/>
            <person name="Pereda V."/>
            <person name="Peter G."/>
            <person name="Philippe R."/>
            <person name="Pilate G."/>
            <person name="Poliakov A."/>
            <person name="Razumovskaya J."/>
            <person name="Richardson P."/>
            <person name="Rinaldi C."/>
            <person name="Ritland K."/>
            <person name="Rouze P."/>
            <person name="Ryaboy D."/>
            <person name="Schmutz J."/>
            <person name="Schrader J."/>
            <person name="Segerman B."/>
            <person name="Shin H."/>
            <person name="Siddiqui A."/>
            <person name="Sterky F."/>
            <person name="Terry A."/>
            <person name="Tsai C.J."/>
            <person name="Uberbacher E."/>
            <person name="Unneberg P."/>
            <person name="Vahala J."/>
            <person name="Wall K."/>
            <person name="Wessler S."/>
            <person name="Yang G."/>
            <person name="Yin T."/>
            <person name="Douglas C."/>
            <person name="Marra M."/>
            <person name="Sandberg G."/>
            <person name="Van de Peer Y."/>
            <person name="Rokhsar D."/>
        </authorList>
    </citation>
    <scope>NUCLEOTIDE SEQUENCE [LARGE SCALE GENOMIC DNA]</scope>
    <source>
        <strain evidence="18">cv. Nisqually</strain>
    </source>
</reference>
<evidence type="ECO:0000256" key="5">
    <source>
        <dbReference type="ARBA" id="ARBA00022729"/>
    </source>
</evidence>
<evidence type="ECO:0000256" key="4">
    <source>
        <dbReference type="ARBA" id="ARBA00022692"/>
    </source>
</evidence>
<gene>
    <name evidence="17" type="ORF">POPTR_016G030000</name>
</gene>
<keyword evidence="6" id="KW-0677">Repeat</keyword>
<dbReference type="FunFam" id="3.80.10.10:FF:000041">
    <property type="entry name" value="LRR receptor-like serine/threonine-protein kinase ERECTA"/>
    <property type="match status" value="1"/>
</dbReference>
<evidence type="ECO:0000256" key="2">
    <source>
        <dbReference type="ARBA" id="ARBA00022614"/>
    </source>
</evidence>
<dbReference type="InterPro" id="IPR051809">
    <property type="entry name" value="Plant_receptor-like_S/T_kinase"/>
</dbReference>
<evidence type="ECO:0000256" key="1">
    <source>
        <dbReference type="ARBA" id="ARBA00004370"/>
    </source>
</evidence>
<sequence>MDDGEKRALASEEQKINVDEKQAERREGKLVVWNLAKLALYRNNLSGEIPNCKGKLTSLRRIYLNSNGLSSTIPLTLWRLEDLVVLNLSSNSLKGSLPLQVGGMKAATAIYLNSFQGSIPEGFGDVASLEFLDLSQNNLSGMIPKSLEKLRYLKYLNVSFNGLQGEIPSGGPCQLHCSLQVPPCHSKSHRSSKTKSRILRFGLPAVGSLLLVLAVIGLVLECRRRHRKSPIAEALPLTTAIQRRVSYLELRRATNEFQESNLLGVGSFGSVYQGMLPDGLNVAVKTFNLQLQGGFKSLDAEVSSSGHSTPVVHCDLKPSNVLLHEDMVAHVCDFGIAKLLGGKYGLDGLATKIDVYSFGIMLMEIITRKKPTDEMFEGEMSLKRLVKESLPGSVAIC</sequence>
<evidence type="ECO:0000256" key="7">
    <source>
        <dbReference type="ARBA" id="ARBA00022741"/>
    </source>
</evidence>
<dbReference type="GO" id="GO:0005524">
    <property type="term" value="F:ATP binding"/>
    <property type="evidence" value="ECO:0007669"/>
    <property type="project" value="UniProtKB-UniRule"/>
</dbReference>
<evidence type="ECO:0000256" key="15">
    <source>
        <dbReference type="SAM" id="Phobius"/>
    </source>
</evidence>
<evidence type="ECO:0000313" key="17">
    <source>
        <dbReference type="EMBL" id="PNS97570.1"/>
    </source>
</evidence>
<keyword evidence="11 15" id="KW-0472">Membrane</keyword>
<evidence type="ECO:0000256" key="12">
    <source>
        <dbReference type="ARBA" id="ARBA00023180"/>
    </source>
</evidence>
<dbReference type="PANTHER" id="PTHR27008">
    <property type="entry name" value="OS04G0122200 PROTEIN"/>
    <property type="match status" value="1"/>
</dbReference>